<dbReference type="Proteomes" id="UP000036987">
    <property type="component" value="Unassembled WGS sequence"/>
</dbReference>
<dbReference type="EMBL" id="LFYR01001173">
    <property type="protein sequence ID" value="KMZ64173.1"/>
    <property type="molecule type" value="Genomic_DNA"/>
</dbReference>
<evidence type="ECO:0000313" key="4">
    <source>
        <dbReference type="Proteomes" id="UP000036987"/>
    </source>
</evidence>
<evidence type="ECO:0000259" key="2">
    <source>
        <dbReference type="Pfam" id="PF25896"/>
    </source>
</evidence>
<gene>
    <name evidence="3" type="ORF">ZOSMA_37G00530</name>
</gene>
<protein>
    <recommendedName>
        <fullName evidence="2">AT3G52170-like helix-turn-helix domain-containing protein</fullName>
    </recommendedName>
</protein>
<keyword evidence="4" id="KW-1185">Reference proteome</keyword>
<sequence>MRAVGVMNVSWVGQSFVLSSCNDPRPPPLAKKSRNRRTKEVWERMVESFIKKYQNLNNGNLPSLNLTHKNVGGSFYTVREVFRKIVIQETMGLGPSNNLNDEYAEESSHCIDNLSNLSLSVNTHSIEEVVVVVEEEEEEEEKEKGNLQEISTCSNQVISMSSSHEDLQRDDTSRTTQHDEVDAEENNKCWKGENSLEVLEADRLMRVRSRHASVGDLHKVQAVDSNKHNMGDEKKSIPLLDGMSRKHLKEALKRDKASESNPITMVASAINGFFASFVKFFIEFKVK</sequence>
<dbReference type="InterPro" id="IPR058941">
    <property type="entry name" value="HTH_AT3G52170-like"/>
</dbReference>
<evidence type="ECO:0000256" key="1">
    <source>
        <dbReference type="SAM" id="MobiDB-lite"/>
    </source>
</evidence>
<feature type="compositionally biased region" description="Basic and acidic residues" evidence="1">
    <location>
        <begin position="163"/>
        <end position="187"/>
    </location>
</feature>
<dbReference type="OrthoDB" id="787154at2759"/>
<comment type="caution">
    <text evidence="3">The sequence shown here is derived from an EMBL/GenBank/DDBJ whole genome shotgun (WGS) entry which is preliminary data.</text>
</comment>
<evidence type="ECO:0000313" key="3">
    <source>
        <dbReference type="EMBL" id="KMZ64173.1"/>
    </source>
</evidence>
<proteinExistence type="predicted"/>
<dbReference type="PANTHER" id="PTHR34568">
    <property type="entry name" value="RRM DOMAIN-CONTAINING PROTEIN"/>
    <property type="match status" value="1"/>
</dbReference>
<organism evidence="3 4">
    <name type="scientific">Zostera marina</name>
    <name type="common">Eelgrass</name>
    <dbReference type="NCBI Taxonomy" id="29655"/>
    <lineage>
        <taxon>Eukaryota</taxon>
        <taxon>Viridiplantae</taxon>
        <taxon>Streptophyta</taxon>
        <taxon>Embryophyta</taxon>
        <taxon>Tracheophyta</taxon>
        <taxon>Spermatophyta</taxon>
        <taxon>Magnoliopsida</taxon>
        <taxon>Liliopsida</taxon>
        <taxon>Zosteraceae</taxon>
        <taxon>Zostera</taxon>
    </lineage>
</organism>
<dbReference type="AlphaFoldDB" id="A0A0K9P5A4"/>
<dbReference type="Pfam" id="PF25896">
    <property type="entry name" value="HTH_AT3G52170"/>
    <property type="match status" value="1"/>
</dbReference>
<dbReference type="InterPro" id="IPR058942">
    <property type="entry name" value="AT3G52170-like"/>
</dbReference>
<reference evidence="4" key="1">
    <citation type="journal article" date="2016" name="Nature">
        <title>The genome of the seagrass Zostera marina reveals angiosperm adaptation to the sea.</title>
        <authorList>
            <person name="Olsen J.L."/>
            <person name="Rouze P."/>
            <person name="Verhelst B."/>
            <person name="Lin Y.-C."/>
            <person name="Bayer T."/>
            <person name="Collen J."/>
            <person name="Dattolo E."/>
            <person name="De Paoli E."/>
            <person name="Dittami S."/>
            <person name="Maumus F."/>
            <person name="Michel G."/>
            <person name="Kersting A."/>
            <person name="Lauritano C."/>
            <person name="Lohaus R."/>
            <person name="Toepel M."/>
            <person name="Tonon T."/>
            <person name="Vanneste K."/>
            <person name="Amirebrahimi M."/>
            <person name="Brakel J."/>
            <person name="Bostroem C."/>
            <person name="Chovatia M."/>
            <person name="Grimwood J."/>
            <person name="Jenkins J.W."/>
            <person name="Jueterbock A."/>
            <person name="Mraz A."/>
            <person name="Stam W.T."/>
            <person name="Tice H."/>
            <person name="Bornberg-Bauer E."/>
            <person name="Green P.J."/>
            <person name="Pearson G.A."/>
            <person name="Procaccini G."/>
            <person name="Duarte C.M."/>
            <person name="Schmutz J."/>
            <person name="Reusch T.B.H."/>
            <person name="Van de Peer Y."/>
        </authorList>
    </citation>
    <scope>NUCLEOTIDE SEQUENCE [LARGE SCALE GENOMIC DNA]</scope>
    <source>
        <strain evidence="4">cv. Finnish</strain>
    </source>
</reference>
<dbReference type="PANTHER" id="PTHR34568:SF1">
    <property type="entry name" value="DNA BINDING PROTEIN"/>
    <property type="match status" value="1"/>
</dbReference>
<dbReference type="PROSITE" id="PS51257">
    <property type="entry name" value="PROKAR_LIPOPROTEIN"/>
    <property type="match status" value="1"/>
</dbReference>
<feature type="domain" description="AT3G52170-like helix-turn-helix" evidence="2">
    <location>
        <begin position="38"/>
        <end position="85"/>
    </location>
</feature>
<name>A0A0K9P5A4_ZOSMR</name>
<feature type="region of interest" description="Disordered" evidence="1">
    <location>
        <begin position="160"/>
        <end position="187"/>
    </location>
</feature>
<accession>A0A0K9P5A4</accession>